<dbReference type="Proteomes" id="UP000019148">
    <property type="component" value="Unassembled WGS sequence"/>
</dbReference>
<dbReference type="EMBL" id="AZIT01000053">
    <property type="protein sequence ID" value="ETZ17402.1"/>
    <property type="molecule type" value="Genomic_DNA"/>
</dbReference>
<gene>
    <name evidence="1" type="ORF">BDCR2A_01668</name>
</gene>
<evidence type="ECO:0000313" key="1">
    <source>
        <dbReference type="EMBL" id="ETZ17402.1"/>
    </source>
</evidence>
<organism evidence="1 2">
    <name type="scientific">Borrelia duttonii CR2A</name>
    <dbReference type="NCBI Taxonomy" id="1432657"/>
    <lineage>
        <taxon>Bacteria</taxon>
        <taxon>Pseudomonadati</taxon>
        <taxon>Spirochaetota</taxon>
        <taxon>Spirochaetia</taxon>
        <taxon>Spirochaetales</taxon>
        <taxon>Borreliaceae</taxon>
        <taxon>Borrelia</taxon>
    </lineage>
</organism>
<proteinExistence type="predicted"/>
<accession>W6TFA2</accession>
<name>W6TFA2_9SPIR</name>
<evidence type="ECO:0000313" key="2">
    <source>
        <dbReference type="Proteomes" id="UP000019148"/>
    </source>
</evidence>
<sequence>MNCIISYRFNGIGYILVKTAGDDNLDLEINSELPIGFVYLDFGCVRDRGSKSPYVIY</sequence>
<protein>
    <submittedName>
        <fullName evidence="1">Uncharacterized protein</fullName>
    </submittedName>
</protein>
<comment type="caution">
    <text evidence="1">The sequence shown here is derived from an EMBL/GenBank/DDBJ whole genome shotgun (WGS) entry which is preliminary data.</text>
</comment>
<reference evidence="1 2" key="1">
    <citation type="submission" date="2013-12" db="EMBL/GenBank/DDBJ databases">
        <title>Comparative genomics of relapsing fever spirochetes.</title>
        <authorList>
            <person name="Schwan T.G."/>
            <person name="Raffel S.J."/>
            <person name="Porcella S.F."/>
        </authorList>
    </citation>
    <scope>NUCLEOTIDE SEQUENCE [LARGE SCALE GENOMIC DNA]</scope>
    <source>
        <strain evidence="1 2">CR2A</strain>
    </source>
</reference>
<dbReference type="AlphaFoldDB" id="W6TFA2"/>
<dbReference type="PATRIC" id="fig|1432657.3.peg.1584"/>
<dbReference type="RefSeq" id="WP_231439895.1">
    <property type="nucleotide sequence ID" value="NZ_AZIT01000053.1"/>
</dbReference>